<organism evidence="10 11">
    <name type="scientific">[Clostridium] citroniae WAL-19142</name>
    <dbReference type="NCBI Taxonomy" id="742734"/>
    <lineage>
        <taxon>Bacteria</taxon>
        <taxon>Bacillati</taxon>
        <taxon>Bacillota</taxon>
        <taxon>Clostridia</taxon>
        <taxon>Lachnospirales</taxon>
        <taxon>Lachnospiraceae</taxon>
        <taxon>Enterocloster</taxon>
    </lineage>
</organism>
<dbReference type="PANTHER" id="PTHR30445">
    <property type="entry name" value="K(+)_H(+) ANTIPORTER SUBUNIT KHTT"/>
    <property type="match status" value="1"/>
</dbReference>
<dbReference type="InterPro" id="IPR050144">
    <property type="entry name" value="AAE_transporter"/>
</dbReference>
<dbReference type="InterPro" id="IPR006512">
    <property type="entry name" value="YidE_YbjL"/>
</dbReference>
<keyword evidence="5 8" id="KW-0812">Transmembrane</keyword>
<gene>
    <name evidence="10" type="ORF">HMPREF9470_04851</name>
</gene>
<evidence type="ECO:0000259" key="9">
    <source>
        <dbReference type="Pfam" id="PF06826"/>
    </source>
</evidence>
<dbReference type="Pfam" id="PF06826">
    <property type="entry name" value="Asp-Al_Ex"/>
    <property type="match status" value="2"/>
</dbReference>
<dbReference type="Proteomes" id="UP000037392">
    <property type="component" value="Unassembled WGS sequence"/>
</dbReference>
<feature type="transmembrane region" description="Helical" evidence="8">
    <location>
        <begin position="338"/>
        <end position="360"/>
    </location>
</feature>
<evidence type="ECO:0000313" key="10">
    <source>
        <dbReference type="EMBL" id="KMW14300.1"/>
    </source>
</evidence>
<feature type="transmembrane region" description="Helical" evidence="8">
    <location>
        <begin position="72"/>
        <end position="92"/>
    </location>
</feature>
<dbReference type="PATRIC" id="fig|742734.4.peg.5197"/>
<dbReference type="PANTHER" id="PTHR30445:SF3">
    <property type="entry name" value="TRANSPORT PROTEIN YIDE-RELATED"/>
    <property type="match status" value="1"/>
</dbReference>
<evidence type="ECO:0000256" key="5">
    <source>
        <dbReference type="ARBA" id="ARBA00022692"/>
    </source>
</evidence>
<keyword evidence="7 8" id="KW-0472">Membrane</keyword>
<evidence type="ECO:0000256" key="3">
    <source>
        <dbReference type="ARBA" id="ARBA00022448"/>
    </source>
</evidence>
<protein>
    <recommendedName>
        <fullName evidence="9">YidE/YbjL duplication domain-containing protein</fullName>
    </recommendedName>
</protein>
<reference evidence="10 11" key="1">
    <citation type="submission" date="2011-04" db="EMBL/GenBank/DDBJ databases">
        <title>The Genome Sequence of Clostridium citroniae WAL-19142.</title>
        <authorList>
            <consortium name="The Broad Institute Genome Sequencing Platform"/>
            <person name="Earl A."/>
            <person name="Ward D."/>
            <person name="Feldgarden M."/>
            <person name="Gevers D."/>
            <person name="Warren Y.A."/>
            <person name="Tyrrell K.L."/>
            <person name="Citron D.M."/>
            <person name="Goldstein E.J."/>
            <person name="Daigneault M."/>
            <person name="Allen-Vercoe E."/>
            <person name="Young S.K."/>
            <person name="Zeng Q."/>
            <person name="Gargeya S."/>
            <person name="Fitzgerald M."/>
            <person name="Haas B."/>
            <person name="Abouelleil A."/>
            <person name="Alvarado L."/>
            <person name="Arachchi H.M."/>
            <person name="Berlin A."/>
            <person name="Brown A."/>
            <person name="Chapman S.B."/>
            <person name="Chen Z."/>
            <person name="Dunbar C."/>
            <person name="Freedman E."/>
            <person name="Gearin G."/>
            <person name="Gellesch M."/>
            <person name="Goldberg J."/>
            <person name="Griggs A."/>
            <person name="Gujja S."/>
            <person name="Heilman E.R."/>
            <person name="Heiman D."/>
            <person name="Howarth C."/>
            <person name="Larson L."/>
            <person name="Lui A."/>
            <person name="MacDonald P.J."/>
            <person name="Mehta T."/>
            <person name="Montmayeur A."/>
            <person name="Murphy C."/>
            <person name="Neiman D."/>
            <person name="Pearson M."/>
            <person name="Priest M."/>
            <person name="Roberts A."/>
            <person name="Saif S."/>
            <person name="Shea T."/>
            <person name="Shenoy N."/>
            <person name="Sisk P."/>
            <person name="Stolte C."/>
            <person name="Sykes S."/>
            <person name="White J."/>
            <person name="Yandava C."/>
            <person name="Wortman J."/>
            <person name="Nusbaum C."/>
            <person name="Birren B."/>
        </authorList>
    </citation>
    <scope>NUCLEOTIDE SEQUENCE [LARGE SCALE GENOMIC DNA]</scope>
    <source>
        <strain evidence="10 11">WAL-19142</strain>
    </source>
</reference>
<comment type="caution">
    <text evidence="10">The sequence shown here is derived from an EMBL/GenBank/DDBJ whole genome shotgun (WGS) entry which is preliminary data.</text>
</comment>
<proteinExistence type="inferred from homology"/>
<evidence type="ECO:0000313" key="11">
    <source>
        <dbReference type="Proteomes" id="UP000037392"/>
    </source>
</evidence>
<evidence type="ECO:0000256" key="2">
    <source>
        <dbReference type="ARBA" id="ARBA00009854"/>
    </source>
</evidence>
<evidence type="ECO:0000256" key="7">
    <source>
        <dbReference type="ARBA" id="ARBA00023136"/>
    </source>
</evidence>
<evidence type="ECO:0000256" key="8">
    <source>
        <dbReference type="SAM" id="Phobius"/>
    </source>
</evidence>
<dbReference type="AlphaFoldDB" id="A0A0J9EFC1"/>
<feature type="transmembrane region" description="Helical" evidence="8">
    <location>
        <begin position="366"/>
        <end position="391"/>
    </location>
</feature>
<feature type="transmembrane region" description="Helical" evidence="8">
    <location>
        <begin position="34"/>
        <end position="52"/>
    </location>
</feature>
<evidence type="ECO:0000256" key="1">
    <source>
        <dbReference type="ARBA" id="ARBA00004651"/>
    </source>
</evidence>
<name>A0A0J9EFC1_9FIRM</name>
<comment type="similarity">
    <text evidence="2">Belongs to the AAE transporter (TC 2.A.81) family.</text>
</comment>
<feature type="transmembrane region" description="Helical" evidence="8">
    <location>
        <begin position="433"/>
        <end position="454"/>
    </location>
</feature>
<dbReference type="GO" id="GO:0005886">
    <property type="term" value="C:plasma membrane"/>
    <property type="evidence" value="ECO:0007669"/>
    <property type="project" value="UniProtKB-SubCell"/>
</dbReference>
<feature type="transmembrane region" description="Helical" evidence="8">
    <location>
        <begin position="224"/>
        <end position="244"/>
    </location>
</feature>
<keyword evidence="4" id="KW-1003">Cell membrane</keyword>
<feature type="transmembrane region" description="Helical" evidence="8">
    <location>
        <begin position="6"/>
        <end position="27"/>
    </location>
</feature>
<feature type="transmembrane region" description="Helical" evidence="8">
    <location>
        <begin position="398"/>
        <end position="421"/>
    </location>
</feature>
<accession>A0A0J9EFC1</accession>
<comment type="subcellular location">
    <subcellularLocation>
        <location evidence="1">Cell membrane</location>
        <topology evidence="1">Multi-pass membrane protein</topology>
    </subcellularLocation>
</comment>
<evidence type="ECO:0000256" key="6">
    <source>
        <dbReference type="ARBA" id="ARBA00022989"/>
    </source>
</evidence>
<dbReference type="OrthoDB" id="9155749at2"/>
<feature type="transmembrane region" description="Helical" evidence="8">
    <location>
        <begin position="306"/>
        <end position="326"/>
    </location>
</feature>
<feature type="transmembrane region" description="Helical" evidence="8">
    <location>
        <begin position="113"/>
        <end position="135"/>
    </location>
</feature>
<feature type="transmembrane region" description="Helical" evidence="8">
    <location>
        <begin position="280"/>
        <end position="300"/>
    </location>
</feature>
<dbReference type="NCBIfam" id="TIGR01625">
    <property type="entry name" value="YidE_YbjL_dupl"/>
    <property type="match status" value="1"/>
</dbReference>
<sequence>MLKTVNSILTNQFFLMFLSIATGLLIGRIKIKSFSLGVSGGIFTGIVIGYLTTRWAHTVSEGGVGYANAKRILSTGVVAQVFFTFFLLLFLVSIGLKVGSSIGTIFKKYGMKFVVIGISIPVVSMLVACVLYGSVLSSNQSITPFETIGMYAGSMTTTPGYGTALDAAGHVDYGTLYKEASEEDKDKMLLKIDPSGTLSRTDTAALNEEQIAAYKEAASSAISLGYTVAFPMGVLVIVVMLSALPKLFRIDMEREKENYQKEMNEVSGGGKTAKEPPLNFMVMSLVAVIGIIVGSITIPLGSFGSFSMGAAGGVLLAALILSYIGQIGPVNFRMDSKALGIMYQMGLTFFMAVVGLRYGYDVVTSLMGSGLALAVAAIFVEMTAVLVSFFIGRKLFGLNWIILSGAIAGGCTSAPGLGAAISSIGSEEPTAGYGAAQPFAILANVLLATIFFNIML</sequence>
<feature type="domain" description="YidE/YbjL duplication" evidence="9">
    <location>
        <begin position="16"/>
        <end position="171"/>
    </location>
</feature>
<dbReference type="GeneID" id="93166681"/>
<dbReference type="EMBL" id="ADLK01000039">
    <property type="protein sequence ID" value="KMW14300.1"/>
    <property type="molecule type" value="Genomic_DNA"/>
</dbReference>
<feature type="domain" description="YidE/YbjL duplication" evidence="9">
    <location>
        <begin position="283"/>
        <end position="451"/>
    </location>
</feature>
<dbReference type="RefSeq" id="WP_007859378.1">
    <property type="nucleotide sequence ID" value="NZ_KQ235883.1"/>
</dbReference>
<evidence type="ECO:0000256" key="4">
    <source>
        <dbReference type="ARBA" id="ARBA00022475"/>
    </source>
</evidence>
<keyword evidence="6 8" id="KW-1133">Transmembrane helix</keyword>
<keyword evidence="3" id="KW-0813">Transport</keyword>